<reference evidence="4" key="1">
    <citation type="journal article" date="2019" name="Int. J. Syst. Evol. Microbiol.">
        <title>The Global Catalogue of Microorganisms (GCM) 10K type strain sequencing project: providing services to taxonomists for standard genome sequencing and annotation.</title>
        <authorList>
            <consortium name="The Broad Institute Genomics Platform"/>
            <consortium name="The Broad Institute Genome Sequencing Center for Infectious Disease"/>
            <person name="Wu L."/>
            <person name="Ma J."/>
        </authorList>
    </citation>
    <scope>NUCLEOTIDE SEQUENCE [LARGE SCALE GENOMIC DNA]</scope>
    <source>
        <strain evidence="4">KCTC 12907</strain>
    </source>
</reference>
<gene>
    <name evidence="3" type="ORF">ACFQMJ_14595</name>
</gene>
<proteinExistence type="predicted"/>
<dbReference type="PANTHER" id="PTHR43649">
    <property type="entry name" value="ARABINOSE-BINDING PROTEIN-RELATED"/>
    <property type="match status" value="1"/>
</dbReference>
<keyword evidence="1" id="KW-0732">Signal</keyword>
<dbReference type="InterPro" id="IPR050490">
    <property type="entry name" value="Bact_solute-bd_prot1"/>
</dbReference>
<feature type="region of interest" description="Disordered" evidence="2">
    <location>
        <begin position="18"/>
        <end position="39"/>
    </location>
</feature>
<dbReference type="SUPFAM" id="SSF53850">
    <property type="entry name" value="Periplasmic binding protein-like II"/>
    <property type="match status" value="1"/>
</dbReference>
<comment type="caution">
    <text evidence="3">The sequence shown here is derived from an EMBL/GenBank/DDBJ whole genome shotgun (WGS) entry which is preliminary data.</text>
</comment>
<feature type="compositionally biased region" description="Low complexity" evidence="2">
    <location>
        <begin position="19"/>
        <end position="37"/>
    </location>
</feature>
<evidence type="ECO:0000313" key="4">
    <source>
        <dbReference type="Proteomes" id="UP001596378"/>
    </source>
</evidence>
<evidence type="ECO:0008006" key="5">
    <source>
        <dbReference type="Google" id="ProtNLM"/>
    </source>
</evidence>
<keyword evidence="4" id="KW-1185">Reference proteome</keyword>
<accession>A0ABW2F951</accession>
<dbReference type="Gene3D" id="3.40.190.10">
    <property type="entry name" value="Periplasmic binding protein-like II"/>
    <property type="match status" value="2"/>
</dbReference>
<evidence type="ECO:0000256" key="2">
    <source>
        <dbReference type="SAM" id="MobiDB-lite"/>
    </source>
</evidence>
<sequence length="515" mass="57179">MIVVLLAGALGACAKDAEPSGSAGPAASGSPTAASGSEFEEKKDIEVMAWWPIVVKPEDEVIKFINEKFNVNLKITVADWQPNIDNLAMRVASGDYPTYALMPWYWVGDLGVQYKALVEDKVALNVTELAEKHGFTRILDQLKQADELGVNPIYADASGDYYSIPRNDGYPNPGLFIRQDWLDQLNLAIPTSWDEVETVLKAFVANDPDGKKNVGLTLNGADGLGTFDQILTAFTGVHPVGWTKQNGQWTHRALLPEFKDGVKYLHRLYEEGLVDKEFGFLKASNAREKFTTGRAGMIIHNANGVDYRDFIQVPLTQYNSSAEVTLAVPFPSGPKGQIRASGNPYGSTGILFANKDEEASVRMLAILDWLLSDEGTNLSLNGVEGIHYDLQDGKVVYREDKWQADFGGIEHHFIRHLIFPGIAKEQSPRVLPILQDNYNDVIEHGVREEIVGVNTENTAKFGPKMSEVYTKWITNFVIGDADIDSEWEKFIAEWTSYGYEDIIKDIENFEASSSN</sequence>
<dbReference type="Proteomes" id="UP001596378">
    <property type="component" value="Unassembled WGS sequence"/>
</dbReference>
<name>A0ABW2F951_9BACL</name>
<dbReference type="EMBL" id="JBHTAI010000008">
    <property type="protein sequence ID" value="MFC7149750.1"/>
    <property type="molecule type" value="Genomic_DNA"/>
</dbReference>
<organism evidence="3 4">
    <name type="scientific">Cohnella cellulosilytica</name>
    <dbReference type="NCBI Taxonomy" id="986710"/>
    <lineage>
        <taxon>Bacteria</taxon>
        <taxon>Bacillati</taxon>
        <taxon>Bacillota</taxon>
        <taxon>Bacilli</taxon>
        <taxon>Bacillales</taxon>
        <taxon>Paenibacillaceae</taxon>
        <taxon>Cohnella</taxon>
    </lineage>
</organism>
<evidence type="ECO:0000313" key="3">
    <source>
        <dbReference type="EMBL" id="MFC7149750.1"/>
    </source>
</evidence>
<protein>
    <recommendedName>
        <fullName evidence="5">Extracellular solute-binding protein</fullName>
    </recommendedName>
</protein>
<evidence type="ECO:0000256" key="1">
    <source>
        <dbReference type="ARBA" id="ARBA00022729"/>
    </source>
</evidence>
<dbReference type="PANTHER" id="PTHR43649:SF33">
    <property type="entry name" value="POLYGALACTURONAN_RHAMNOGALACTURONAN-BINDING PROTEIN YTCQ"/>
    <property type="match status" value="1"/>
</dbReference>